<feature type="domain" description="RING-type" evidence="9">
    <location>
        <begin position="22"/>
        <end position="223"/>
    </location>
</feature>
<dbReference type="SUPFAM" id="SSF57850">
    <property type="entry name" value="RING/U-box"/>
    <property type="match status" value="1"/>
</dbReference>
<keyword evidence="3" id="KW-0808">Transferase</keyword>
<evidence type="ECO:0000256" key="6">
    <source>
        <dbReference type="ARBA" id="ARBA00022771"/>
    </source>
</evidence>
<dbReference type="STRING" id="946122.A0A0C2S6R1"/>
<organism evidence="10 11">
    <name type="scientific">Amanita muscaria (strain Koide BX008)</name>
    <dbReference type="NCBI Taxonomy" id="946122"/>
    <lineage>
        <taxon>Eukaryota</taxon>
        <taxon>Fungi</taxon>
        <taxon>Dikarya</taxon>
        <taxon>Basidiomycota</taxon>
        <taxon>Agaricomycotina</taxon>
        <taxon>Agaricomycetes</taxon>
        <taxon>Agaricomycetidae</taxon>
        <taxon>Agaricales</taxon>
        <taxon>Pluteineae</taxon>
        <taxon>Amanitaceae</taxon>
        <taxon>Amanita</taxon>
    </lineage>
</organism>
<keyword evidence="8" id="KW-0862">Zinc</keyword>
<keyword evidence="7" id="KW-0833">Ubl conjugation pathway</keyword>
<dbReference type="InterPro" id="IPR002867">
    <property type="entry name" value="IBR_dom"/>
</dbReference>
<dbReference type="GO" id="GO:0016567">
    <property type="term" value="P:protein ubiquitination"/>
    <property type="evidence" value="ECO:0007669"/>
    <property type="project" value="InterPro"/>
</dbReference>
<evidence type="ECO:0000313" key="10">
    <source>
        <dbReference type="EMBL" id="KIL58430.1"/>
    </source>
</evidence>
<dbReference type="PANTHER" id="PTHR11685">
    <property type="entry name" value="RBR FAMILY RING FINGER AND IBR DOMAIN-CONTAINING"/>
    <property type="match status" value="1"/>
</dbReference>
<keyword evidence="5" id="KW-0677">Repeat</keyword>
<dbReference type="EC" id="2.3.2.31" evidence="2"/>
<dbReference type="Gene3D" id="1.20.120.1750">
    <property type="match status" value="1"/>
</dbReference>
<dbReference type="Proteomes" id="UP000054549">
    <property type="component" value="Unassembled WGS sequence"/>
</dbReference>
<sequence>MHSDVDEELSDDEGSIYTPAETNVECHFCKDARPISNTINTSCNHHLCRGCISRLVGICVKDETAYPPQCCGNKLQTSELRFLEHSLRQRFEARVREYETPIPVRVYCHRCGEFLDPDSSTITTGSSSAPAASIHTSRYCHICLIRTCVSCKQANHPTRECQETPDERALKGLAKQKGWQTCPRCKAVVELSAGCYHVMCRCTAQFCYLCATTWKECGCPAFDEERLLAMAAQ</sequence>
<evidence type="ECO:0000259" key="9">
    <source>
        <dbReference type="PROSITE" id="PS51873"/>
    </source>
</evidence>
<keyword evidence="6" id="KW-0863">Zinc-finger</keyword>
<dbReference type="AlphaFoldDB" id="A0A0C2S6R1"/>
<dbReference type="InParanoid" id="A0A0C2S6R1"/>
<gene>
    <name evidence="10" type="ORF">M378DRAFT_316958</name>
</gene>
<dbReference type="Gene3D" id="3.30.40.10">
    <property type="entry name" value="Zinc/RING finger domain, C3HC4 (zinc finger)"/>
    <property type="match status" value="1"/>
</dbReference>
<dbReference type="InterPro" id="IPR017907">
    <property type="entry name" value="Znf_RING_CS"/>
</dbReference>
<protein>
    <recommendedName>
        <fullName evidence="2">RBR-type E3 ubiquitin transferase</fullName>
        <ecNumber evidence="2">2.3.2.31</ecNumber>
    </recommendedName>
</protein>
<dbReference type="InterPro" id="IPR013083">
    <property type="entry name" value="Znf_RING/FYVE/PHD"/>
</dbReference>
<name>A0A0C2S6R1_AMAMK</name>
<dbReference type="GO" id="GO:0008270">
    <property type="term" value="F:zinc ion binding"/>
    <property type="evidence" value="ECO:0007669"/>
    <property type="project" value="UniProtKB-KW"/>
</dbReference>
<keyword evidence="11" id="KW-1185">Reference proteome</keyword>
<evidence type="ECO:0000313" key="11">
    <source>
        <dbReference type="Proteomes" id="UP000054549"/>
    </source>
</evidence>
<evidence type="ECO:0000256" key="3">
    <source>
        <dbReference type="ARBA" id="ARBA00022679"/>
    </source>
</evidence>
<dbReference type="PROSITE" id="PS00518">
    <property type="entry name" value="ZF_RING_1"/>
    <property type="match status" value="1"/>
</dbReference>
<evidence type="ECO:0000256" key="4">
    <source>
        <dbReference type="ARBA" id="ARBA00022723"/>
    </source>
</evidence>
<evidence type="ECO:0000256" key="1">
    <source>
        <dbReference type="ARBA" id="ARBA00001798"/>
    </source>
</evidence>
<keyword evidence="4" id="KW-0479">Metal-binding</keyword>
<evidence type="ECO:0000256" key="7">
    <source>
        <dbReference type="ARBA" id="ARBA00022786"/>
    </source>
</evidence>
<dbReference type="CDD" id="cd22584">
    <property type="entry name" value="Rcat_RBR_unk"/>
    <property type="match status" value="1"/>
</dbReference>
<dbReference type="Pfam" id="PF01485">
    <property type="entry name" value="IBR"/>
    <property type="match status" value="1"/>
</dbReference>
<dbReference type="OrthoDB" id="9977870at2759"/>
<dbReference type="GO" id="GO:0061630">
    <property type="term" value="F:ubiquitin protein ligase activity"/>
    <property type="evidence" value="ECO:0007669"/>
    <property type="project" value="UniProtKB-EC"/>
</dbReference>
<dbReference type="EMBL" id="KN818338">
    <property type="protein sequence ID" value="KIL58430.1"/>
    <property type="molecule type" value="Genomic_DNA"/>
</dbReference>
<dbReference type="InterPro" id="IPR031127">
    <property type="entry name" value="E3_UB_ligase_RBR"/>
</dbReference>
<dbReference type="HOGENOM" id="CLU_022048_5_2_1"/>
<evidence type="ECO:0000256" key="8">
    <source>
        <dbReference type="ARBA" id="ARBA00022833"/>
    </source>
</evidence>
<accession>A0A0C2S6R1</accession>
<evidence type="ECO:0000256" key="5">
    <source>
        <dbReference type="ARBA" id="ARBA00022737"/>
    </source>
</evidence>
<reference evidence="10 11" key="1">
    <citation type="submission" date="2014-04" db="EMBL/GenBank/DDBJ databases">
        <title>Evolutionary Origins and Diversification of the Mycorrhizal Mutualists.</title>
        <authorList>
            <consortium name="DOE Joint Genome Institute"/>
            <consortium name="Mycorrhizal Genomics Consortium"/>
            <person name="Kohler A."/>
            <person name="Kuo A."/>
            <person name="Nagy L.G."/>
            <person name="Floudas D."/>
            <person name="Copeland A."/>
            <person name="Barry K.W."/>
            <person name="Cichocki N."/>
            <person name="Veneault-Fourrey C."/>
            <person name="LaButti K."/>
            <person name="Lindquist E.A."/>
            <person name="Lipzen A."/>
            <person name="Lundell T."/>
            <person name="Morin E."/>
            <person name="Murat C."/>
            <person name="Riley R."/>
            <person name="Ohm R."/>
            <person name="Sun H."/>
            <person name="Tunlid A."/>
            <person name="Henrissat B."/>
            <person name="Grigoriev I.V."/>
            <person name="Hibbett D.S."/>
            <person name="Martin F."/>
        </authorList>
    </citation>
    <scope>NUCLEOTIDE SEQUENCE [LARGE SCALE GENOMIC DNA]</scope>
    <source>
        <strain evidence="10 11">Koide BX008</strain>
    </source>
</reference>
<dbReference type="PROSITE" id="PS51873">
    <property type="entry name" value="TRIAD"/>
    <property type="match status" value="1"/>
</dbReference>
<comment type="catalytic activity">
    <reaction evidence="1">
        <text>[E2 ubiquitin-conjugating enzyme]-S-ubiquitinyl-L-cysteine + [acceptor protein]-L-lysine = [E2 ubiquitin-conjugating enzyme]-L-cysteine + [acceptor protein]-N(6)-ubiquitinyl-L-lysine.</text>
        <dbReference type="EC" id="2.3.2.31"/>
    </reaction>
</comment>
<evidence type="ECO:0000256" key="2">
    <source>
        <dbReference type="ARBA" id="ARBA00012251"/>
    </source>
</evidence>
<dbReference type="InterPro" id="IPR044066">
    <property type="entry name" value="TRIAD_supradom"/>
</dbReference>
<proteinExistence type="predicted"/>